<evidence type="ECO:0000256" key="3">
    <source>
        <dbReference type="ARBA" id="ARBA00022694"/>
    </source>
</evidence>
<dbReference type="SUPFAM" id="SSF55120">
    <property type="entry name" value="Pseudouridine synthase"/>
    <property type="match status" value="1"/>
</dbReference>
<comment type="catalytic activity">
    <reaction evidence="1 5">
        <text>uridine(55) in tRNA = pseudouridine(55) in tRNA</text>
        <dbReference type="Rhea" id="RHEA:42532"/>
        <dbReference type="Rhea" id="RHEA-COMP:10101"/>
        <dbReference type="Rhea" id="RHEA-COMP:10102"/>
        <dbReference type="ChEBI" id="CHEBI:65314"/>
        <dbReference type="ChEBI" id="CHEBI:65315"/>
        <dbReference type="EC" id="5.4.99.25"/>
    </reaction>
</comment>
<dbReference type="GO" id="GO:0031119">
    <property type="term" value="P:tRNA pseudouridine synthesis"/>
    <property type="evidence" value="ECO:0007669"/>
    <property type="project" value="UniProtKB-UniRule"/>
</dbReference>
<keyword evidence="7" id="KW-0456">Lyase</keyword>
<dbReference type="AlphaFoldDB" id="A0A0J1BH17"/>
<evidence type="ECO:0000256" key="4">
    <source>
        <dbReference type="ARBA" id="ARBA00023235"/>
    </source>
</evidence>
<dbReference type="GO" id="GO:0160148">
    <property type="term" value="F:tRNA pseudouridine(55) synthase activity"/>
    <property type="evidence" value="ECO:0007669"/>
    <property type="project" value="UniProtKB-EC"/>
</dbReference>
<protein>
    <recommendedName>
        <fullName evidence="5">tRNA pseudouridine synthase B</fullName>
        <ecNumber evidence="5">5.4.99.25</ecNumber>
    </recommendedName>
    <alternativeName>
        <fullName evidence="5">tRNA pseudouridine(55) synthase</fullName>
        <shortName evidence="5">Psi55 synthase</shortName>
    </alternativeName>
    <alternativeName>
        <fullName evidence="5">tRNA pseudouridylate synthase</fullName>
    </alternativeName>
    <alternativeName>
        <fullName evidence="5">tRNA-uridine isomerase</fullName>
    </alternativeName>
</protein>
<dbReference type="GO" id="GO:0016829">
    <property type="term" value="F:lyase activity"/>
    <property type="evidence" value="ECO:0007669"/>
    <property type="project" value="UniProtKB-KW"/>
</dbReference>
<dbReference type="PANTHER" id="PTHR13767:SF2">
    <property type="entry name" value="PSEUDOURIDYLATE SYNTHASE TRUB1"/>
    <property type="match status" value="1"/>
</dbReference>
<dbReference type="EMBL" id="LECT01000017">
    <property type="protein sequence ID" value="KLU05853.1"/>
    <property type="molecule type" value="Genomic_DNA"/>
</dbReference>
<evidence type="ECO:0000313" key="8">
    <source>
        <dbReference type="Proteomes" id="UP000036367"/>
    </source>
</evidence>
<sequence>MDPNGEHSPLGFLPCYKPPGATSRDLVNRAQRRLRAEFGLRKLKVGHTGTLDPLAEGLVLLAIGSATRLTPWVLQHGKRYLADFQLGVSSESGDLESELVTQADATLPSAVEIERVLEDFHGVVEQTPPAHSAIKVDGERAHKRVRRGENFEMPKRRILIDSVKLVSYEPPMMRLDVRCGSGTYLRTLGMDVAAACGCAAVMTKLVRTEVGRFSLSDTLDCEFMFDDTDREKASPQPMLEFMRPSVEGLTHLPAIDLDAQQIGMLHAGIRIAGTPQAPAEPLPEEWTRCIDQVDTFDRNTSVSDCIGVDRSSDSSGPWGELVAILRPHGKLWHPLRVFPSAESITLRG</sequence>
<dbReference type="Proteomes" id="UP000036367">
    <property type="component" value="Unassembled WGS sequence"/>
</dbReference>
<evidence type="ECO:0000256" key="2">
    <source>
        <dbReference type="ARBA" id="ARBA00005642"/>
    </source>
</evidence>
<comment type="similarity">
    <text evidence="2 5">Belongs to the pseudouridine synthase TruB family. Type 1 subfamily.</text>
</comment>
<dbReference type="NCBIfam" id="TIGR00431">
    <property type="entry name" value="TruB"/>
    <property type="match status" value="1"/>
</dbReference>
<feature type="domain" description="Pseudouridine synthase II N-terminal" evidence="6">
    <location>
        <begin position="42"/>
        <end position="184"/>
    </location>
</feature>
<keyword evidence="8" id="KW-1185">Reference proteome</keyword>
<dbReference type="PATRIC" id="fig|595434.4.peg.2371"/>
<dbReference type="CDD" id="cd02573">
    <property type="entry name" value="PseudoU_synth_EcTruB"/>
    <property type="match status" value="1"/>
</dbReference>
<evidence type="ECO:0000256" key="5">
    <source>
        <dbReference type="HAMAP-Rule" id="MF_01080"/>
    </source>
</evidence>
<dbReference type="RefSeq" id="WP_047814106.1">
    <property type="nucleotide sequence ID" value="NZ_LECT01000017.1"/>
</dbReference>
<organism evidence="7 8">
    <name type="scientific">Rhodopirellula islandica</name>
    <dbReference type="NCBI Taxonomy" id="595434"/>
    <lineage>
        <taxon>Bacteria</taxon>
        <taxon>Pseudomonadati</taxon>
        <taxon>Planctomycetota</taxon>
        <taxon>Planctomycetia</taxon>
        <taxon>Pirellulales</taxon>
        <taxon>Pirellulaceae</taxon>
        <taxon>Rhodopirellula</taxon>
    </lineage>
</organism>
<evidence type="ECO:0000256" key="1">
    <source>
        <dbReference type="ARBA" id="ARBA00000385"/>
    </source>
</evidence>
<keyword evidence="4 5" id="KW-0413">Isomerase</keyword>
<evidence type="ECO:0000313" key="7">
    <source>
        <dbReference type="EMBL" id="KLU05853.1"/>
    </source>
</evidence>
<feature type="active site" description="Nucleophile" evidence="5">
    <location>
        <position position="52"/>
    </location>
</feature>
<dbReference type="PANTHER" id="PTHR13767">
    <property type="entry name" value="TRNA-PSEUDOURIDINE SYNTHASE"/>
    <property type="match status" value="1"/>
</dbReference>
<gene>
    <name evidence="5" type="primary">truB</name>
    <name evidence="7" type="ORF">RISK_002485</name>
</gene>
<comment type="function">
    <text evidence="5">Responsible for synthesis of pseudouridine from uracil-55 in the psi GC loop of transfer RNAs.</text>
</comment>
<proteinExistence type="inferred from homology"/>
<dbReference type="EC" id="5.4.99.25" evidence="5"/>
<dbReference type="Gene3D" id="3.30.2350.10">
    <property type="entry name" value="Pseudouridine synthase"/>
    <property type="match status" value="1"/>
</dbReference>
<comment type="caution">
    <text evidence="7">The sequence shown here is derived from an EMBL/GenBank/DDBJ whole genome shotgun (WGS) entry which is preliminary data.</text>
</comment>
<keyword evidence="3 5" id="KW-0819">tRNA processing</keyword>
<dbReference type="InterPro" id="IPR020103">
    <property type="entry name" value="PsdUridine_synth_cat_dom_sf"/>
</dbReference>
<dbReference type="GO" id="GO:0003723">
    <property type="term" value="F:RNA binding"/>
    <property type="evidence" value="ECO:0007669"/>
    <property type="project" value="InterPro"/>
</dbReference>
<name>A0A0J1BH17_RHOIS</name>
<evidence type="ECO:0000259" key="6">
    <source>
        <dbReference type="Pfam" id="PF01509"/>
    </source>
</evidence>
<dbReference type="HAMAP" id="MF_01080">
    <property type="entry name" value="TruB_bact"/>
    <property type="match status" value="1"/>
</dbReference>
<dbReference type="OrthoDB" id="9802309at2"/>
<dbReference type="GO" id="GO:1990481">
    <property type="term" value="P:mRNA pseudouridine synthesis"/>
    <property type="evidence" value="ECO:0007669"/>
    <property type="project" value="TreeGrafter"/>
</dbReference>
<dbReference type="Pfam" id="PF01509">
    <property type="entry name" value="TruB_N"/>
    <property type="match status" value="1"/>
</dbReference>
<dbReference type="STRING" id="595434.RISK_002485"/>
<dbReference type="InterPro" id="IPR014780">
    <property type="entry name" value="tRNA_psdUridine_synth_TruB"/>
</dbReference>
<accession>A0A0J1BH17</accession>
<reference evidence="7" key="1">
    <citation type="submission" date="2015-05" db="EMBL/GenBank/DDBJ databases">
        <title>Permanent draft genome of Rhodopirellula islandicus K833.</title>
        <authorList>
            <person name="Kizina J."/>
            <person name="Richter M."/>
            <person name="Glockner F.O."/>
            <person name="Harder J."/>
        </authorList>
    </citation>
    <scope>NUCLEOTIDE SEQUENCE [LARGE SCALE GENOMIC DNA]</scope>
    <source>
        <strain evidence="7">K833</strain>
    </source>
</reference>
<dbReference type="InterPro" id="IPR002501">
    <property type="entry name" value="PsdUridine_synth_N"/>
</dbReference>